<evidence type="ECO:0000256" key="2">
    <source>
        <dbReference type="ARBA" id="ARBA00008711"/>
    </source>
</evidence>
<comment type="catalytic activity">
    <reaction evidence="8 9">
        <text>a 6-O-methyl-2'-deoxyguanosine in DNA + L-cysteinyl-[protein] = S-methyl-L-cysteinyl-[protein] + a 2'-deoxyguanosine in DNA</text>
        <dbReference type="Rhea" id="RHEA:24000"/>
        <dbReference type="Rhea" id="RHEA-COMP:10131"/>
        <dbReference type="Rhea" id="RHEA-COMP:10132"/>
        <dbReference type="Rhea" id="RHEA-COMP:11367"/>
        <dbReference type="Rhea" id="RHEA-COMP:11368"/>
        <dbReference type="ChEBI" id="CHEBI:29950"/>
        <dbReference type="ChEBI" id="CHEBI:82612"/>
        <dbReference type="ChEBI" id="CHEBI:85445"/>
        <dbReference type="ChEBI" id="CHEBI:85448"/>
        <dbReference type="EC" id="2.1.1.63"/>
    </reaction>
</comment>
<comment type="miscellaneous">
    <text evidence="9">This enzyme catalyzes only one turnover and therefore is not strictly catalytic. According to one definition, an enzyme is a biocatalyst that acts repeatedly and over many reaction cycles.</text>
</comment>
<dbReference type="RefSeq" id="WP_017806019.1">
    <property type="nucleotide sequence ID" value="NZ_CP081939.1"/>
</dbReference>
<reference evidence="18 19" key="1">
    <citation type="submission" date="2018-06" db="EMBL/GenBank/DDBJ databases">
        <authorList>
            <consortium name="Pathogen Informatics"/>
            <person name="Doyle S."/>
        </authorList>
    </citation>
    <scope>NUCLEOTIDE SEQUENCE [LARGE SCALE GENOMIC DNA]</scope>
    <source>
        <strain evidence="16 19">NCTC10926</strain>
        <strain evidence="15 18">NCTC11296</strain>
    </source>
</reference>
<feature type="domain" description="Methylguanine DNA methyltransferase ribonuclease-like" evidence="11">
    <location>
        <begin position="4"/>
        <end position="75"/>
    </location>
</feature>
<name>A0A0F5EZ91_AVIPA</name>
<protein>
    <recommendedName>
        <fullName evidence="9">Methylated-DNA--protein-cysteine methyltransferase</fullName>
        <ecNumber evidence="9">2.1.1.63</ecNumber>
    </recommendedName>
    <alternativeName>
        <fullName evidence="9">6-O-methylguanine-DNA methyltransferase</fullName>
        <shortName evidence="9">MGMT</shortName>
    </alternativeName>
    <alternativeName>
        <fullName evidence="9">O-6-methylguanine-DNA-alkyltransferase</fullName>
    </alternativeName>
</protein>
<dbReference type="InterPro" id="IPR023546">
    <property type="entry name" value="MGMT"/>
</dbReference>
<dbReference type="EMBL" id="UFSW01000001">
    <property type="protein sequence ID" value="SUU97189.1"/>
    <property type="molecule type" value="Genomic_DNA"/>
</dbReference>
<dbReference type="InterPro" id="IPR036217">
    <property type="entry name" value="MethylDNA_cys_MeTrfase_DNAb"/>
</dbReference>
<dbReference type="SUPFAM" id="SSF46767">
    <property type="entry name" value="Methylated DNA-protein cysteine methyltransferase, C-terminal domain"/>
    <property type="match status" value="1"/>
</dbReference>
<evidence type="ECO:0000256" key="4">
    <source>
        <dbReference type="ARBA" id="ARBA00022603"/>
    </source>
</evidence>
<dbReference type="Proteomes" id="UP001347884">
    <property type="component" value="Unassembled WGS sequence"/>
</dbReference>
<comment type="similarity">
    <text evidence="2 9">Belongs to the MGMT family.</text>
</comment>
<dbReference type="PANTHER" id="PTHR10815">
    <property type="entry name" value="METHYLATED-DNA--PROTEIN-CYSTEINE METHYLTRANSFERASE"/>
    <property type="match status" value="1"/>
</dbReference>
<dbReference type="HAMAP" id="MF_00772">
    <property type="entry name" value="OGT"/>
    <property type="match status" value="1"/>
</dbReference>
<evidence type="ECO:0000259" key="10">
    <source>
        <dbReference type="Pfam" id="PF01035"/>
    </source>
</evidence>
<dbReference type="STRING" id="728.VY92_09545"/>
<keyword evidence="5 9" id="KW-0808">Transferase</keyword>
<evidence type="ECO:0000256" key="9">
    <source>
        <dbReference type="HAMAP-Rule" id="MF_00772"/>
    </source>
</evidence>
<gene>
    <name evidence="16" type="primary">ogt</name>
    <name evidence="15" type="synonym">dat1</name>
    <name evidence="13" type="ORF">DM482_01730</name>
    <name evidence="14" type="ORF">EIG79_06930</name>
    <name evidence="12" type="ORF">M5S13_01075</name>
    <name evidence="16" type="ORF">NCTC10926_00560</name>
    <name evidence="15" type="ORF">NCTC11296_01614</name>
</gene>
<dbReference type="Proteomes" id="UP000247594">
    <property type="component" value="Unassembled WGS sequence"/>
</dbReference>
<evidence type="ECO:0000313" key="18">
    <source>
        <dbReference type="Proteomes" id="UP000254465"/>
    </source>
</evidence>
<reference evidence="12 21" key="4">
    <citation type="journal article" date="2022" name="Front. Microbiol.">
        <title>Commensal bacteria contribute to the growth of multidrug-resistant Avibacterium paragallinarum in chickens.</title>
        <authorList>
            <person name="Zhu J."/>
            <person name="Chen Y."/>
            <person name="Wu Y."/>
            <person name="Wang Y."/>
            <person name="Zhu K."/>
        </authorList>
    </citation>
    <scope>NUCLEOTIDE SEQUENCE [LARGE SCALE GENOMIC DNA]</scope>
    <source>
        <strain evidence="12 21">AV25</strain>
    </source>
</reference>
<evidence type="ECO:0000256" key="5">
    <source>
        <dbReference type="ARBA" id="ARBA00022679"/>
    </source>
</evidence>
<dbReference type="EC" id="2.1.1.63" evidence="9"/>
<dbReference type="GO" id="GO:0005737">
    <property type="term" value="C:cytoplasm"/>
    <property type="evidence" value="ECO:0007669"/>
    <property type="project" value="UniProtKB-SubCell"/>
</dbReference>
<dbReference type="InterPro" id="IPR014048">
    <property type="entry name" value="MethylDNA_cys_MeTrfase_DNA-bd"/>
</dbReference>
<comment type="function">
    <text evidence="9">Involved in the cellular defense against the biological effects of O6-methylguanine (O6-MeG) and O4-methylthymine (O4-MeT) in DNA. Repairs the methylated nucleobase in DNA by stoichiometrically transferring the methyl group to a cysteine residue in the enzyme. This is a suicide reaction: the enzyme is irreversibly inactivated.</text>
</comment>
<reference evidence="12" key="5">
    <citation type="submission" date="2022-05" db="EMBL/GenBank/DDBJ databases">
        <authorList>
            <person name="Chen Y."/>
            <person name="Zhu J."/>
            <person name="Zhu K."/>
        </authorList>
    </citation>
    <scope>NUCLEOTIDE SEQUENCE</scope>
    <source>
        <strain evidence="12">AV25</strain>
    </source>
</reference>
<dbReference type="EMBL" id="UGHK01000002">
    <property type="protein sequence ID" value="STO71701.1"/>
    <property type="molecule type" value="Genomic_DNA"/>
</dbReference>
<dbReference type="EMBL" id="RQXS01000028">
    <property type="protein sequence ID" value="RZN58878.1"/>
    <property type="molecule type" value="Genomic_DNA"/>
</dbReference>
<evidence type="ECO:0000313" key="16">
    <source>
        <dbReference type="EMBL" id="SUU97189.1"/>
    </source>
</evidence>
<dbReference type="GO" id="GO:0006307">
    <property type="term" value="P:DNA alkylation repair"/>
    <property type="evidence" value="ECO:0007669"/>
    <property type="project" value="UniProtKB-UniRule"/>
</dbReference>
<evidence type="ECO:0000313" key="14">
    <source>
        <dbReference type="EMBL" id="RZN58878.1"/>
    </source>
</evidence>
<dbReference type="Pfam" id="PF01035">
    <property type="entry name" value="DNA_binding_1"/>
    <property type="match status" value="1"/>
</dbReference>
<dbReference type="eggNOG" id="COG0350">
    <property type="taxonomic scope" value="Bacteria"/>
</dbReference>
<dbReference type="EMBL" id="QJPJ01000002">
    <property type="protein sequence ID" value="PXZ40334.1"/>
    <property type="molecule type" value="Genomic_DNA"/>
</dbReference>
<dbReference type="Proteomes" id="UP000254620">
    <property type="component" value="Unassembled WGS sequence"/>
</dbReference>
<dbReference type="InterPro" id="IPR008332">
    <property type="entry name" value="MethylG_MeTrfase_N"/>
</dbReference>
<dbReference type="EMBL" id="JAMDKF010000002">
    <property type="protein sequence ID" value="MEE6040482.1"/>
    <property type="molecule type" value="Genomic_DNA"/>
</dbReference>
<evidence type="ECO:0000313" key="15">
    <source>
        <dbReference type="EMBL" id="STO71701.1"/>
    </source>
</evidence>
<sequence length="179" mass="20137">MSEIYYCYYSSPIGRLLMISQDSKLTNLDFEAEQIAPNPKWILQPDLPLFIQVSEALTCYFNGEKETFADIPLAPQGTPFQQSIWQQLCQIPYGETSSYGELAHRINNPKAMRAVGGAVGSNPISIIIPCHRILGKTRQLTGFGGGLPAKRHLLQLEKISYVDKGVEYVKQKLLKKYKN</sequence>
<dbReference type="InterPro" id="IPR036388">
    <property type="entry name" value="WH-like_DNA-bd_sf"/>
</dbReference>
<keyword evidence="7 9" id="KW-0234">DNA repair</keyword>
<accession>A0A0F5EZ91</accession>
<dbReference type="InterPro" id="IPR036631">
    <property type="entry name" value="MGMT_N_sf"/>
</dbReference>
<dbReference type="Proteomes" id="UP000294229">
    <property type="component" value="Unassembled WGS sequence"/>
</dbReference>
<comment type="catalytic activity">
    <reaction evidence="1 9">
        <text>a 4-O-methyl-thymidine in DNA + L-cysteinyl-[protein] = a thymidine in DNA + S-methyl-L-cysteinyl-[protein]</text>
        <dbReference type="Rhea" id="RHEA:53428"/>
        <dbReference type="Rhea" id="RHEA-COMP:10131"/>
        <dbReference type="Rhea" id="RHEA-COMP:10132"/>
        <dbReference type="Rhea" id="RHEA-COMP:13555"/>
        <dbReference type="Rhea" id="RHEA-COMP:13556"/>
        <dbReference type="ChEBI" id="CHEBI:29950"/>
        <dbReference type="ChEBI" id="CHEBI:82612"/>
        <dbReference type="ChEBI" id="CHEBI:137386"/>
        <dbReference type="ChEBI" id="CHEBI:137387"/>
        <dbReference type="EC" id="2.1.1.63"/>
    </reaction>
</comment>
<evidence type="ECO:0000256" key="8">
    <source>
        <dbReference type="ARBA" id="ARBA00049348"/>
    </source>
</evidence>
<comment type="subcellular location">
    <subcellularLocation>
        <location evidence="9">Cytoplasm</location>
    </subcellularLocation>
</comment>
<reference evidence="14 20" key="3">
    <citation type="submission" date="2018-11" db="EMBL/GenBank/DDBJ databases">
        <title>Sequencing Av. paragallinarum serogroups.</title>
        <authorList>
            <person name="Hellmuth J.E."/>
            <person name="Boucher C.E."/>
            <person name="Cason E.D."/>
        </authorList>
    </citation>
    <scope>NUCLEOTIDE SEQUENCE [LARGE SCALE GENOMIC DNA]</scope>
    <source>
        <strain evidence="14 20">SA-3</strain>
    </source>
</reference>
<evidence type="ECO:0000313" key="21">
    <source>
        <dbReference type="Proteomes" id="UP001347884"/>
    </source>
</evidence>
<reference evidence="13 17" key="2">
    <citation type="submission" date="2018-06" db="EMBL/GenBank/DDBJ databases">
        <authorList>
            <person name="Teymurazov M."/>
            <person name="Kislichkina A."/>
            <person name="Abaymova A."/>
            <person name="Mukhina T."/>
            <person name="Mayskaya N."/>
            <person name="Svetoch E."/>
            <person name="Bogun A."/>
        </authorList>
    </citation>
    <scope>NUCLEOTIDE SEQUENCE [LARGE SCALE GENOMIC DNA]</scope>
    <source>
        <strain evidence="13 17">SCPM-O-B-8406</strain>
    </source>
</reference>
<feature type="active site" description="Nucleophile; methyl group acceptor" evidence="9">
    <location>
        <position position="130"/>
    </location>
</feature>
<dbReference type="AlphaFoldDB" id="A0A0F5EZ91"/>
<dbReference type="PANTHER" id="PTHR10815:SF5">
    <property type="entry name" value="METHYLATED-DNA--PROTEIN-CYSTEINE METHYLTRANSFERASE"/>
    <property type="match status" value="1"/>
</dbReference>
<evidence type="ECO:0000256" key="6">
    <source>
        <dbReference type="ARBA" id="ARBA00022763"/>
    </source>
</evidence>
<dbReference type="SUPFAM" id="SSF53155">
    <property type="entry name" value="Methylated DNA-protein cysteine methyltransferase domain"/>
    <property type="match status" value="1"/>
</dbReference>
<dbReference type="Proteomes" id="UP000254465">
    <property type="component" value="Unassembled WGS sequence"/>
</dbReference>
<evidence type="ECO:0000256" key="7">
    <source>
        <dbReference type="ARBA" id="ARBA00023204"/>
    </source>
</evidence>
<dbReference type="CDD" id="cd06445">
    <property type="entry name" value="ATase"/>
    <property type="match status" value="1"/>
</dbReference>
<evidence type="ECO:0000256" key="1">
    <source>
        <dbReference type="ARBA" id="ARBA00001286"/>
    </source>
</evidence>
<evidence type="ECO:0000313" key="13">
    <source>
        <dbReference type="EMBL" id="PXZ40334.1"/>
    </source>
</evidence>
<dbReference type="GO" id="GO:0003908">
    <property type="term" value="F:methylated-DNA-[protein]-cysteine S-methyltransferase activity"/>
    <property type="evidence" value="ECO:0007669"/>
    <property type="project" value="UniProtKB-UniRule"/>
</dbReference>
<keyword evidence="21" id="KW-1185">Reference proteome</keyword>
<dbReference type="GO" id="GO:0032259">
    <property type="term" value="P:methylation"/>
    <property type="evidence" value="ECO:0007669"/>
    <property type="project" value="UniProtKB-KW"/>
</dbReference>
<dbReference type="Gene3D" id="1.10.10.10">
    <property type="entry name" value="Winged helix-like DNA-binding domain superfamily/Winged helix DNA-binding domain"/>
    <property type="match status" value="1"/>
</dbReference>
<dbReference type="NCBIfam" id="TIGR00589">
    <property type="entry name" value="ogt"/>
    <property type="match status" value="1"/>
</dbReference>
<organism evidence="14 20">
    <name type="scientific">Avibacterium paragallinarum</name>
    <name type="common">Haemophilus gallinarum</name>
    <dbReference type="NCBI Taxonomy" id="728"/>
    <lineage>
        <taxon>Bacteria</taxon>
        <taxon>Pseudomonadati</taxon>
        <taxon>Pseudomonadota</taxon>
        <taxon>Gammaproteobacteria</taxon>
        <taxon>Pasteurellales</taxon>
        <taxon>Pasteurellaceae</taxon>
        <taxon>Avibacterium</taxon>
    </lineage>
</organism>
<keyword evidence="3 9" id="KW-0963">Cytoplasm</keyword>
<keyword evidence="4 9" id="KW-0489">Methyltransferase</keyword>
<evidence type="ECO:0000313" key="19">
    <source>
        <dbReference type="Proteomes" id="UP000254620"/>
    </source>
</evidence>
<keyword evidence="6 9" id="KW-0227">DNA damage</keyword>
<proteinExistence type="inferred from homology"/>
<dbReference type="PROSITE" id="PS00374">
    <property type="entry name" value="MGMT"/>
    <property type="match status" value="1"/>
</dbReference>
<dbReference type="Gene3D" id="3.30.160.70">
    <property type="entry name" value="Methylated DNA-protein cysteine methyltransferase domain"/>
    <property type="match status" value="1"/>
</dbReference>
<dbReference type="InterPro" id="IPR001497">
    <property type="entry name" value="MethylDNA_cys_MeTrfase_AS"/>
</dbReference>
<dbReference type="OrthoDB" id="9811249at2"/>
<feature type="domain" description="Methylated-DNA-[protein]-cysteine S-methyltransferase DNA binding" evidence="10">
    <location>
        <begin position="79"/>
        <end position="158"/>
    </location>
</feature>
<evidence type="ECO:0000256" key="3">
    <source>
        <dbReference type="ARBA" id="ARBA00022490"/>
    </source>
</evidence>
<evidence type="ECO:0000313" key="12">
    <source>
        <dbReference type="EMBL" id="MEE6040482.1"/>
    </source>
</evidence>
<evidence type="ECO:0000313" key="20">
    <source>
        <dbReference type="Proteomes" id="UP000294229"/>
    </source>
</evidence>
<evidence type="ECO:0000259" key="11">
    <source>
        <dbReference type="Pfam" id="PF02870"/>
    </source>
</evidence>
<evidence type="ECO:0000313" key="17">
    <source>
        <dbReference type="Proteomes" id="UP000247594"/>
    </source>
</evidence>
<dbReference type="Pfam" id="PF02870">
    <property type="entry name" value="Methyltransf_1N"/>
    <property type="match status" value="1"/>
</dbReference>
<dbReference type="FunFam" id="1.10.10.10:FF:000214">
    <property type="entry name" value="Methylated-DNA--protein-cysteine methyltransferase"/>
    <property type="match status" value="1"/>
</dbReference>